<evidence type="ECO:0000313" key="2">
    <source>
        <dbReference type="EMBL" id="KAK0462730.1"/>
    </source>
</evidence>
<name>A0AA39NBS5_9AGAR</name>
<keyword evidence="3" id="KW-1185">Reference proteome</keyword>
<feature type="compositionally biased region" description="Basic residues" evidence="1">
    <location>
        <begin position="292"/>
        <end position="301"/>
    </location>
</feature>
<dbReference type="InterPro" id="IPR036691">
    <property type="entry name" value="Endo/exonu/phosph_ase_sf"/>
</dbReference>
<dbReference type="Proteomes" id="UP001175227">
    <property type="component" value="Unassembled WGS sequence"/>
</dbReference>
<gene>
    <name evidence="2" type="ORF">IW261DRAFT_1554261</name>
</gene>
<comment type="caution">
    <text evidence="2">The sequence shown here is derived from an EMBL/GenBank/DDBJ whole genome shotgun (WGS) entry which is preliminary data.</text>
</comment>
<dbReference type="EMBL" id="JAUEPR010000125">
    <property type="protein sequence ID" value="KAK0462730.1"/>
    <property type="molecule type" value="Genomic_DNA"/>
</dbReference>
<organism evidence="2 3">
    <name type="scientific">Armillaria novae-zelandiae</name>
    <dbReference type="NCBI Taxonomy" id="153914"/>
    <lineage>
        <taxon>Eukaryota</taxon>
        <taxon>Fungi</taxon>
        <taxon>Dikarya</taxon>
        <taxon>Basidiomycota</taxon>
        <taxon>Agaricomycotina</taxon>
        <taxon>Agaricomycetes</taxon>
        <taxon>Agaricomycetidae</taxon>
        <taxon>Agaricales</taxon>
        <taxon>Marasmiineae</taxon>
        <taxon>Physalacriaceae</taxon>
        <taxon>Armillaria</taxon>
    </lineage>
</organism>
<dbReference type="AlphaFoldDB" id="A0AA39NBS5"/>
<sequence length="301" mass="34663">MMKQKRISVLTLQETHLSEDYANTIRSLYGKRLSIHFSVSEENTTGKAGVAIVLNKDLVWTDKVSTTELIPGHALLLQAPWHAGSTFCWLAVYAPNNEKESKEMWETLTQMWIDLHLPNPDGMSGDFNLVEDAVNRLPVHEDNKSMGDAFRNFCMKLMLCDGWREVNEDAWDFSFMQMSGKFSQSHINCIYVSKKLLKNCDEWDIHNPPIGTDHRVVSGCWTMPLHLLRNEKALKEADDIVKRMASELKDIASMRSDENNPQLVYARAPWWKTIDSLQRHYSNKKSSEYNKKSTKIGKHQT</sequence>
<evidence type="ECO:0000256" key="1">
    <source>
        <dbReference type="SAM" id="MobiDB-lite"/>
    </source>
</evidence>
<dbReference type="SUPFAM" id="SSF56219">
    <property type="entry name" value="DNase I-like"/>
    <property type="match status" value="1"/>
</dbReference>
<protein>
    <recommendedName>
        <fullName evidence="4">Endonuclease/exonuclease/phosphatase domain-containing protein</fullName>
    </recommendedName>
</protein>
<feature type="region of interest" description="Disordered" evidence="1">
    <location>
        <begin position="282"/>
        <end position="301"/>
    </location>
</feature>
<accession>A0AA39NBS5</accession>
<evidence type="ECO:0000313" key="3">
    <source>
        <dbReference type="Proteomes" id="UP001175227"/>
    </source>
</evidence>
<reference evidence="2" key="1">
    <citation type="submission" date="2023-06" db="EMBL/GenBank/DDBJ databases">
        <authorList>
            <consortium name="Lawrence Berkeley National Laboratory"/>
            <person name="Ahrendt S."/>
            <person name="Sahu N."/>
            <person name="Indic B."/>
            <person name="Wong-Bajracharya J."/>
            <person name="Merenyi Z."/>
            <person name="Ke H.-M."/>
            <person name="Monk M."/>
            <person name="Kocsube S."/>
            <person name="Drula E."/>
            <person name="Lipzen A."/>
            <person name="Balint B."/>
            <person name="Henrissat B."/>
            <person name="Andreopoulos B."/>
            <person name="Martin F.M."/>
            <person name="Harder C.B."/>
            <person name="Rigling D."/>
            <person name="Ford K.L."/>
            <person name="Foster G.D."/>
            <person name="Pangilinan J."/>
            <person name="Papanicolaou A."/>
            <person name="Barry K."/>
            <person name="LaButti K."/>
            <person name="Viragh M."/>
            <person name="Koriabine M."/>
            <person name="Yan M."/>
            <person name="Riley R."/>
            <person name="Champramary S."/>
            <person name="Plett K.L."/>
            <person name="Tsai I.J."/>
            <person name="Slot J."/>
            <person name="Sipos G."/>
            <person name="Plett J."/>
            <person name="Nagy L.G."/>
            <person name="Grigoriev I.V."/>
        </authorList>
    </citation>
    <scope>NUCLEOTIDE SEQUENCE</scope>
    <source>
        <strain evidence="2">ICMP 16352</strain>
    </source>
</reference>
<evidence type="ECO:0008006" key="4">
    <source>
        <dbReference type="Google" id="ProtNLM"/>
    </source>
</evidence>
<proteinExistence type="predicted"/>
<dbReference type="Gene3D" id="3.60.10.10">
    <property type="entry name" value="Endonuclease/exonuclease/phosphatase"/>
    <property type="match status" value="1"/>
</dbReference>